<comment type="caution">
    <text evidence="2">The sequence shown here is derived from an EMBL/GenBank/DDBJ whole genome shotgun (WGS) entry which is preliminary data.</text>
</comment>
<evidence type="ECO:0000256" key="1">
    <source>
        <dbReference type="SAM" id="MobiDB-lite"/>
    </source>
</evidence>
<accession>A0AA87Z976</accession>
<dbReference type="AlphaFoldDB" id="A0AA87Z976"/>
<feature type="region of interest" description="Disordered" evidence="1">
    <location>
        <begin position="184"/>
        <end position="216"/>
    </location>
</feature>
<gene>
    <name evidence="2" type="ORF">TIFTF001_003777</name>
</gene>
<name>A0AA87Z976_FICCA</name>
<proteinExistence type="predicted"/>
<dbReference type="EMBL" id="BTGU01000003">
    <property type="protein sequence ID" value="GMN32654.1"/>
    <property type="molecule type" value="Genomic_DNA"/>
</dbReference>
<reference evidence="2" key="1">
    <citation type="submission" date="2023-07" db="EMBL/GenBank/DDBJ databases">
        <title>draft genome sequence of fig (Ficus carica).</title>
        <authorList>
            <person name="Takahashi T."/>
            <person name="Nishimura K."/>
        </authorList>
    </citation>
    <scope>NUCLEOTIDE SEQUENCE</scope>
</reference>
<organism evidence="2 3">
    <name type="scientific">Ficus carica</name>
    <name type="common">Common fig</name>
    <dbReference type="NCBI Taxonomy" id="3494"/>
    <lineage>
        <taxon>Eukaryota</taxon>
        <taxon>Viridiplantae</taxon>
        <taxon>Streptophyta</taxon>
        <taxon>Embryophyta</taxon>
        <taxon>Tracheophyta</taxon>
        <taxon>Spermatophyta</taxon>
        <taxon>Magnoliopsida</taxon>
        <taxon>eudicotyledons</taxon>
        <taxon>Gunneridae</taxon>
        <taxon>Pentapetalae</taxon>
        <taxon>rosids</taxon>
        <taxon>fabids</taxon>
        <taxon>Rosales</taxon>
        <taxon>Moraceae</taxon>
        <taxon>Ficeae</taxon>
        <taxon>Ficus</taxon>
    </lineage>
</organism>
<sequence length="288" mass="31556">MSGSGWSVVTGGRRRSRAWYHVRGANCSEQPHHLRVQSNPDYDINRHTSADTGGGHRVSLTRRRRPALGAKAGIRIGPVAVRTVRGHEHGHSTVVVREVLPGMVLRAPKVISSWSAKGRSSTLEVVVVQHSFRGSSTRVNIGPTRWWSSSIVPGEVLPGSTRIVPGKFYPGQHRTNLMVVVRHSSRGSSTRVNKHSSRGSSTRVNKDSSRGSSTRVNIGPTRWWSSGIVPGEVLPGSTSIVPEEVQHRTNSMVVVWHCSWGSSTWVNKHSSWGSSTSVRDTRLPTLLQ</sequence>
<evidence type="ECO:0000313" key="2">
    <source>
        <dbReference type="EMBL" id="GMN32654.1"/>
    </source>
</evidence>
<evidence type="ECO:0000313" key="3">
    <source>
        <dbReference type="Proteomes" id="UP001187192"/>
    </source>
</evidence>
<keyword evidence="3" id="KW-1185">Reference proteome</keyword>
<protein>
    <submittedName>
        <fullName evidence="2">Uncharacterized protein</fullName>
    </submittedName>
</protein>
<dbReference type="Proteomes" id="UP001187192">
    <property type="component" value="Unassembled WGS sequence"/>
</dbReference>